<accession>A0ABD2Z3G6</accession>
<reference evidence="4 5" key="1">
    <citation type="submission" date="2024-11" db="EMBL/GenBank/DDBJ databases">
        <title>A near-complete genome assembly of Cinchona calisaya.</title>
        <authorList>
            <person name="Lian D.C."/>
            <person name="Zhao X.W."/>
            <person name="Wei L."/>
        </authorList>
    </citation>
    <scope>NUCLEOTIDE SEQUENCE [LARGE SCALE GENOMIC DNA]</scope>
    <source>
        <tissue evidence="4">Nenye</tissue>
    </source>
</reference>
<proteinExistence type="predicted"/>
<dbReference type="Proteomes" id="UP001630127">
    <property type="component" value="Unassembled WGS sequence"/>
</dbReference>
<evidence type="ECO:0000313" key="5">
    <source>
        <dbReference type="Proteomes" id="UP001630127"/>
    </source>
</evidence>
<dbReference type="PANTHER" id="PTHR47186:SF3">
    <property type="entry name" value="OS09G0267800 PROTEIN"/>
    <property type="match status" value="1"/>
</dbReference>
<feature type="domain" description="Disease resistance R13L4/SHOC-2-like LRR" evidence="3">
    <location>
        <begin position="584"/>
        <end position="684"/>
    </location>
</feature>
<dbReference type="EMBL" id="JBJUIK010000011">
    <property type="protein sequence ID" value="KAL3514019.1"/>
    <property type="molecule type" value="Genomic_DNA"/>
</dbReference>
<evidence type="ECO:0000259" key="3">
    <source>
        <dbReference type="Pfam" id="PF23598"/>
    </source>
</evidence>
<dbReference type="InterPro" id="IPR032675">
    <property type="entry name" value="LRR_dom_sf"/>
</dbReference>
<gene>
    <name evidence="4" type="ORF">ACH5RR_026736</name>
</gene>
<evidence type="ECO:0000256" key="1">
    <source>
        <dbReference type="ARBA" id="ARBA00022737"/>
    </source>
</evidence>
<sequence length="813" mass="93500">MEDIHLLSEETLSYLIHLEDGCYDPDMKDNIQALRLLMSILKPCLRFLMYGYGPDDHRREEFWVQLKHIVDVLQKVCWAFEPCPLQLLFKHRDDDASTTTTSELLTSNLEILKSLKKDIARIITLPHYSCGLSTRDGEELLRFIRSLIQNLKDITNITCKETKRTIRVMKELARVVERLEFLATSLWLTFNVPKSKNAFISAKKLATTISYRLFLCFVGDELVSCDHIKEDLLLEVIREISALLPEIRQVYDDAESVSTRFRLPANRCNMEEHIPGFTGCLVHKLRELSNNNASFMVAAVKTQIYILVDELRFMIDSSLVDMLCKYPLFSMQCMTDSIETLIFHTGFFIYFSLDKHDDEEFIMANYLSSGLPDLLNHVDTVHQQARAEFREYFLQSCKFKCPTTDELEFIDFLVEKLDRELLKSQSTSNDPLKHQIVMVHEEMVTLRKYFSEMTELGYSQTESLLTRFRDAAYLAEFATYSFSGGEYSLWNSKLGLFVVTKDLKVMQEEIKSILKLACVTSFHNNIAVAPSCASSQASIPPSISGAIAPEVHRDLLPIRRYNLTEQADIFRRNRQHGRLSYGSIIKYKNLRMLDLGNVQIQSSAETSDLMEIAKLVQLKYLAVRVRTTEIPSEIGNLQSLETFILTGAIGEVMLPEAMWKLVSLRNVIMDHCFFSVQHYSQEFFEDSSQLDNLKSISTLCICPGNVEKFTRRILGVQKLGCIFSTSWLDCYEASNLFKVFEILLIAVELKDWPVAVNNITSRRILEAEAVRYAMEKAKEEGWSRIEVEGRTEDVVGALILGNIVKGQRMWWGH</sequence>
<organism evidence="4 5">
    <name type="scientific">Cinchona calisaya</name>
    <dbReference type="NCBI Taxonomy" id="153742"/>
    <lineage>
        <taxon>Eukaryota</taxon>
        <taxon>Viridiplantae</taxon>
        <taxon>Streptophyta</taxon>
        <taxon>Embryophyta</taxon>
        <taxon>Tracheophyta</taxon>
        <taxon>Spermatophyta</taxon>
        <taxon>Magnoliopsida</taxon>
        <taxon>eudicotyledons</taxon>
        <taxon>Gunneridae</taxon>
        <taxon>Pentapetalae</taxon>
        <taxon>asterids</taxon>
        <taxon>lamiids</taxon>
        <taxon>Gentianales</taxon>
        <taxon>Rubiaceae</taxon>
        <taxon>Cinchonoideae</taxon>
        <taxon>Cinchoneae</taxon>
        <taxon>Cinchona</taxon>
    </lineage>
</organism>
<dbReference type="Pfam" id="PF12061">
    <property type="entry name" value="NB-LRR"/>
    <property type="match status" value="1"/>
</dbReference>
<keyword evidence="1" id="KW-0677">Repeat</keyword>
<dbReference type="PANTHER" id="PTHR47186">
    <property type="entry name" value="LEUCINE-RICH REPEAT-CONTAINING PROTEIN 57"/>
    <property type="match status" value="1"/>
</dbReference>
<comment type="caution">
    <text evidence="4">The sequence shown here is derived from an EMBL/GenBank/DDBJ whole genome shotgun (WGS) entry which is preliminary data.</text>
</comment>
<feature type="domain" description="Late blight resistance protein R1A-like N-terminal" evidence="2">
    <location>
        <begin position="137"/>
        <end position="381"/>
    </location>
</feature>
<protein>
    <submittedName>
        <fullName evidence="4">Uncharacterized protein</fullName>
    </submittedName>
</protein>
<evidence type="ECO:0000313" key="4">
    <source>
        <dbReference type="EMBL" id="KAL3514019.1"/>
    </source>
</evidence>
<keyword evidence="5" id="KW-1185">Reference proteome</keyword>
<name>A0ABD2Z3G6_9GENT</name>
<evidence type="ECO:0000259" key="2">
    <source>
        <dbReference type="Pfam" id="PF12061"/>
    </source>
</evidence>
<dbReference type="InterPro" id="IPR055414">
    <property type="entry name" value="LRR_R13L4/SHOC2-like"/>
</dbReference>
<dbReference type="InterPro" id="IPR021929">
    <property type="entry name" value="R1A-like_N"/>
</dbReference>
<dbReference type="AlphaFoldDB" id="A0ABD2Z3G6"/>
<dbReference type="SUPFAM" id="SSF52058">
    <property type="entry name" value="L domain-like"/>
    <property type="match status" value="1"/>
</dbReference>
<dbReference type="Pfam" id="PF23598">
    <property type="entry name" value="LRR_14"/>
    <property type="match status" value="1"/>
</dbReference>
<dbReference type="Gene3D" id="3.80.10.10">
    <property type="entry name" value="Ribonuclease Inhibitor"/>
    <property type="match status" value="1"/>
</dbReference>